<dbReference type="Pfam" id="PF24677">
    <property type="entry name" value="DUF7657"/>
    <property type="match status" value="1"/>
</dbReference>
<evidence type="ECO:0000256" key="1">
    <source>
        <dbReference type="SAM" id="Phobius"/>
    </source>
</evidence>
<feature type="transmembrane region" description="Helical" evidence="1">
    <location>
        <begin position="485"/>
        <end position="510"/>
    </location>
</feature>
<feature type="transmembrane region" description="Helical" evidence="1">
    <location>
        <begin position="419"/>
        <end position="439"/>
    </location>
</feature>
<name>A0ABV2JCF1_9STRE</name>
<evidence type="ECO:0008006" key="6">
    <source>
        <dbReference type="Google" id="ProtNLM"/>
    </source>
</evidence>
<feature type="transmembrane region" description="Helical" evidence="1">
    <location>
        <begin position="155"/>
        <end position="175"/>
    </location>
</feature>
<feature type="transmembrane region" description="Helical" evidence="1">
    <location>
        <begin position="354"/>
        <end position="372"/>
    </location>
</feature>
<reference evidence="4 5" key="1">
    <citation type="submission" date="2024-06" db="EMBL/GenBank/DDBJ databases">
        <title>Genomic Encyclopedia of Type Strains, Phase IV (KMG-IV): sequencing the most valuable type-strain genomes for metagenomic binning, comparative biology and taxonomic classification.</title>
        <authorList>
            <person name="Goeker M."/>
        </authorList>
    </citation>
    <scope>NUCLEOTIDE SEQUENCE [LARGE SCALE GENOMIC DNA]</scope>
    <source>
        <strain evidence="4 5">DSM 28302</strain>
    </source>
</reference>
<dbReference type="InterPro" id="IPR056071">
    <property type="entry name" value="DUF7654"/>
</dbReference>
<feature type="transmembrane region" description="Helical" evidence="1">
    <location>
        <begin position="281"/>
        <end position="302"/>
    </location>
</feature>
<feature type="domain" description="DUF7654" evidence="2">
    <location>
        <begin position="525"/>
        <end position="664"/>
    </location>
</feature>
<dbReference type="InterPro" id="IPR056074">
    <property type="entry name" value="DUF7657"/>
</dbReference>
<organism evidence="4 5">
    <name type="scientific">Streptococcus porcorum</name>
    <dbReference type="NCBI Taxonomy" id="701526"/>
    <lineage>
        <taxon>Bacteria</taxon>
        <taxon>Bacillati</taxon>
        <taxon>Bacillota</taxon>
        <taxon>Bacilli</taxon>
        <taxon>Lactobacillales</taxon>
        <taxon>Streptococcaceae</taxon>
        <taxon>Streptococcus</taxon>
    </lineage>
</organism>
<evidence type="ECO:0000313" key="4">
    <source>
        <dbReference type="EMBL" id="MET3633444.1"/>
    </source>
</evidence>
<feature type="transmembrane region" description="Helical" evidence="1">
    <location>
        <begin position="182"/>
        <end position="202"/>
    </location>
</feature>
<dbReference type="Pfam" id="PF24672">
    <property type="entry name" value="DUF7654"/>
    <property type="match status" value="1"/>
</dbReference>
<feature type="transmembrane region" description="Helical" evidence="1">
    <location>
        <begin position="381"/>
        <end position="399"/>
    </location>
</feature>
<keyword evidence="5" id="KW-1185">Reference proteome</keyword>
<dbReference type="EMBL" id="JBEPLN010000001">
    <property type="protein sequence ID" value="MET3633444.1"/>
    <property type="molecule type" value="Genomic_DNA"/>
</dbReference>
<evidence type="ECO:0000313" key="5">
    <source>
        <dbReference type="Proteomes" id="UP001549037"/>
    </source>
</evidence>
<proteinExistence type="predicted"/>
<keyword evidence="1" id="KW-1133">Transmembrane helix</keyword>
<feature type="transmembrane region" description="Helical" evidence="1">
    <location>
        <begin position="256"/>
        <end position="274"/>
    </location>
</feature>
<evidence type="ECO:0000259" key="3">
    <source>
        <dbReference type="Pfam" id="PF24677"/>
    </source>
</evidence>
<gene>
    <name evidence="4" type="ORF">ABID28_000074</name>
</gene>
<feature type="domain" description="DUF7657" evidence="3">
    <location>
        <begin position="76"/>
        <end position="437"/>
    </location>
</feature>
<evidence type="ECO:0000259" key="2">
    <source>
        <dbReference type="Pfam" id="PF24672"/>
    </source>
</evidence>
<protein>
    <recommendedName>
        <fullName evidence="6">Glycosyltransferase RgtA/B/C/D-like domain-containing protein</fullName>
    </recommendedName>
</protein>
<feature type="transmembrane region" description="Helical" evidence="1">
    <location>
        <begin position="446"/>
        <end position="465"/>
    </location>
</feature>
<feature type="transmembrane region" description="Helical" evidence="1">
    <location>
        <begin position="232"/>
        <end position="250"/>
    </location>
</feature>
<keyword evidence="1" id="KW-0812">Transmembrane</keyword>
<feature type="transmembrane region" description="Helical" evidence="1">
    <location>
        <begin position="12"/>
        <end position="29"/>
    </location>
</feature>
<accession>A0ABV2JCF1</accession>
<sequence length="665" mass="76110">MSLLNKFLKYRYLIALLAFVIGVSLNLHGSSISNWNKYGISQTIWNSQSTTQNDFNSDSDKIDIESNLNNWISIPPRADGTIVGVPRMIRTDEWLVQTPFYLSQANSGNQLINPTYEFSGQNMIVAYNAPVRHISVIGKPFNWGFLFLGASRGLSWYWCFKIIGMLLLSFEFGMIITKKNKLLSLLGSAWITFSPSVQWWFMQHLGDVVFFSLLIMVIIYHFLFTASKKKKLLYASLLSSALIGFVLVIYPAFQVPFAYLISAFFLIYFIRAWKMRLLTRFDWIVMLGTLLFSGGIIGYTLWESREAIALTLNTVYPGSRVSVGGGLKLHQLIEFLLNIALPFKIPTFSNQVELASSFQFLPLFFLAIPFLIKKDQVKDNTFGLFLVAYTLLLTAYAFITIPELLSKVTLFSFVTSSRAWQTVSVTGVFASVWFLSYIWEMKDKKIWVLLLTMLPSSLLLAYLVVVDRNYISYLDNNEMLKILGLYLVIYLLFIFRSKLAIFSMLVLILLSGWTVNPIVRGIGVIENKAISVTIKKIVKQDQNAIWMTENGKLYQLPQMLGVHSIDGVRFYPDLKLMKKLDPKNQFETNWNRYSHLNYILTTEETKMTNPSPDSLSIQLNVKSLESLEVDYILTNRDLVSLFGSDKFSKVYGADQDGNMIFQYKN</sequence>
<keyword evidence="1" id="KW-0472">Membrane</keyword>
<dbReference type="RefSeq" id="WP_354367032.1">
    <property type="nucleotide sequence ID" value="NZ_JBEPLN010000001.1"/>
</dbReference>
<comment type="caution">
    <text evidence="4">The sequence shown here is derived from an EMBL/GenBank/DDBJ whole genome shotgun (WGS) entry which is preliminary data.</text>
</comment>
<feature type="transmembrane region" description="Helical" evidence="1">
    <location>
        <begin position="208"/>
        <end position="225"/>
    </location>
</feature>
<dbReference type="Proteomes" id="UP001549037">
    <property type="component" value="Unassembled WGS sequence"/>
</dbReference>